<sequence>MTHIEITQNFIENLEKAREELGWTQAQMAEKLQMSLSSYKYMISGKSAKIPIYVAYLVYQTTGKFFFELCGDIVPEMSLLMDYRQLSKERQQAIRTSIAMERAIAAQSPEAIAQAKDTPEELLPLYTILGNMEDGMYYDTSNVEYFNVAPYRAFYGDEITCGVRVTTNHLHPAYHAGDILLVCQRPPRDGDTGLFLNKKNRRLYIRRFRQTEPCRLEPITAYGEPITVDSYDYNDMYQWVKFGYVVAKIR</sequence>
<dbReference type="SUPFAM" id="SSF51306">
    <property type="entry name" value="LexA/Signal peptidase"/>
    <property type="match status" value="1"/>
</dbReference>
<evidence type="ECO:0000259" key="1">
    <source>
        <dbReference type="PROSITE" id="PS50943"/>
    </source>
</evidence>
<reference evidence="2 3" key="1">
    <citation type="submission" date="2020-08" db="EMBL/GenBank/DDBJ databases">
        <title>Genome public.</title>
        <authorList>
            <person name="Liu C."/>
            <person name="Sun Q."/>
        </authorList>
    </citation>
    <scope>NUCLEOTIDE SEQUENCE [LARGE SCALE GENOMIC DNA]</scope>
    <source>
        <strain evidence="2 3">NSJ-9</strain>
    </source>
</reference>
<comment type="caution">
    <text evidence="2">The sequence shown here is derived from an EMBL/GenBank/DDBJ whole genome shotgun (WGS) entry which is preliminary data.</text>
</comment>
<feature type="domain" description="HTH cro/C1-type" evidence="1">
    <location>
        <begin position="14"/>
        <end position="47"/>
    </location>
</feature>
<dbReference type="PROSITE" id="PS50943">
    <property type="entry name" value="HTH_CROC1"/>
    <property type="match status" value="1"/>
</dbReference>
<evidence type="ECO:0000313" key="2">
    <source>
        <dbReference type="EMBL" id="MBC5686701.1"/>
    </source>
</evidence>
<dbReference type="RefSeq" id="WP_186854443.1">
    <property type="nucleotide sequence ID" value="NZ_JACOPG010000003.1"/>
</dbReference>
<dbReference type="SUPFAM" id="SSF47413">
    <property type="entry name" value="lambda repressor-like DNA-binding domains"/>
    <property type="match status" value="1"/>
</dbReference>
<organism evidence="2 3">
    <name type="scientific">Roseburia lenta</name>
    <dbReference type="NCBI Taxonomy" id="2763061"/>
    <lineage>
        <taxon>Bacteria</taxon>
        <taxon>Bacillati</taxon>
        <taxon>Bacillota</taxon>
        <taxon>Clostridia</taxon>
        <taxon>Lachnospirales</taxon>
        <taxon>Lachnospiraceae</taxon>
        <taxon>Roseburia</taxon>
    </lineage>
</organism>
<proteinExistence type="predicted"/>
<dbReference type="Proteomes" id="UP000643810">
    <property type="component" value="Unassembled WGS sequence"/>
</dbReference>
<dbReference type="InterPro" id="IPR001387">
    <property type="entry name" value="Cro/C1-type_HTH"/>
</dbReference>
<dbReference type="CDD" id="cd00093">
    <property type="entry name" value="HTH_XRE"/>
    <property type="match status" value="1"/>
</dbReference>
<name>A0ABR7GHP3_9FIRM</name>
<keyword evidence="3" id="KW-1185">Reference proteome</keyword>
<evidence type="ECO:0000313" key="3">
    <source>
        <dbReference type="Proteomes" id="UP000643810"/>
    </source>
</evidence>
<dbReference type="SMART" id="SM00530">
    <property type="entry name" value="HTH_XRE"/>
    <property type="match status" value="1"/>
</dbReference>
<dbReference type="EMBL" id="JACOPG010000003">
    <property type="protein sequence ID" value="MBC5686701.1"/>
    <property type="molecule type" value="Genomic_DNA"/>
</dbReference>
<dbReference type="InterPro" id="IPR036286">
    <property type="entry name" value="LexA/Signal_pep-like_sf"/>
</dbReference>
<dbReference type="Pfam" id="PF01381">
    <property type="entry name" value="HTH_3"/>
    <property type="match status" value="1"/>
</dbReference>
<protein>
    <submittedName>
        <fullName evidence="2">Helix-turn-helix transcriptional regulator</fullName>
    </submittedName>
</protein>
<dbReference type="InterPro" id="IPR010982">
    <property type="entry name" value="Lambda_DNA-bd_dom_sf"/>
</dbReference>
<dbReference type="Gene3D" id="1.10.260.40">
    <property type="entry name" value="lambda repressor-like DNA-binding domains"/>
    <property type="match status" value="1"/>
</dbReference>
<gene>
    <name evidence="2" type="ORF">H8R94_08835</name>
</gene>
<accession>A0ABR7GHP3</accession>